<dbReference type="CDD" id="cd02440">
    <property type="entry name" value="AdoMet_MTases"/>
    <property type="match status" value="1"/>
</dbReference>
<evidence type="ECO:0000313" key="3">
    <source>
        <dbReference type="Proteomes" id="UP000178606"/>
    </source>
</evidence>
<evidence type="ECO:0000259" key="1">
    <source>
        <dbReference type="Pfam" id="PF08241"/>
    </source>
</evidence>
<feature type="domain" description="Methyltransferase type 11" evidence="1">
    <location>
        <begin position="118"/>
        <end position="212"/>
    </location>
</feature>
<proteinExistence type="predicted"/>
<gene>
    <name evidence="2" type="ORF">A3F84_12680</name>
</gene>
<dbReference type="Pfam" id="PF08241">
    <property type="entry name" value="Methyltransf_11"/>
    <property type="match status" value="1"/>
</dbReference>
<dbReference type="GO" id="GO:0008757">
    <property type="term" value="F:S-adenosylmethionine-dependent methyltransferase activity"/>
    <property type="evidence" value="ECO:0007669"/>
    <property type="project" value="InterPro"/>
</dbReference>
<dbReference type="Proteomes" id="UP000178606">
    <property type="component" value="Unassembled WGS sequence"/>
</dbReference>
<dbReference type="SUPFAM" id="SSF53335">
    <property type="entry name" value="S-adenosyl-L-methionine-dependent methyltransferases"/>
    <property type="match status" value="1"/>
</dbReference>
<dbReference type="Gene3D" id="3.40.50.150">
    <property type="entry name" value="Vaccinia Virus protein VP39"/>
    <property type="match status" value="1"/>
</dbReference>
<organism evidence="2 3">
    <name type="scientific">Handelsmanbacteria sp. (strain RIFCSPLOWO2_12_FULL_64_10)</name>
    <dbReference type="NCBI Taxonomy" id="1817868"/>
    <lineage>
        <taxon>Bacteria</taxon>
        <taxon>Candidatus Handelsmaniibacteriota</taxon>
    </lineage>
</organism>
<comment type="caution">
    <text evidence="2">The sequence shown here is derived from an EMBL/GenBank/DDBJ whole genome shotgun (WGS) entry which is preliminary data.</text>
</comment>
<protein>
    <recommendedName>
        <fullName evidence="1">Methyltransferase type 11 domain-containing protein</fullName>
    </recommendedName>
</protein>
<dbReference type="EMBL" id="MFKF01000121">
    <property type="protein sequence ID" value="OGG53437.1"/>
    <property type="molecule type" value="Genomic_DNA"/>
</dbReference>
<name>A0A1F6CWF1_HANXR</name>
<dbReference type="PANTHER" id="PTHR43591">
    <property type="entry name" value="METHYLTRANSFERASE"/>
    <property type="match status" value="1"/>
</dbReference>
<accession>A0A1F6CWF1</accession>
<sequence>MSLSRLLACPRCLGPLRQEAEALACPADGLTFARRAGICDLIDPARRKVLYPFTSHYAAVRRAEGWGSADPAYYAALPFQDLTGRFPDLWRIRARSFRCLRQLLGGLQRPDGGPPRVLDLGAGNGWLSYRLKEMGFAVCAVDLSADEADGLGAATHYLLPFLCVLAEFERLPFPDGTFDTAVFNASLHYAPDASAALCSAARVLRPGGHIFVADSPIYRSAQSGDEMMREMRDRLTREFRIETWEQPGPGYLTFDQIRNWPPELGIQVRLHRPRYGLRWRMRPLLAKMRRSRESATFRIIELTKQG</sequence>
<dbReference type="InterPro" id="IPR029063">
    <property type="entry name" value="SAM-dependent_MTases_sf"/>
</dbReference>
<reference evidence="2 3" key="1">
    <citation type="journal article" date="2016" name="Nat. Commun.">
        <title>Thousands of microbial genomes shed light on interconnected biogeochemical processes in an aquifer system.</title>
        <authorList>
            <person name="Anantharaman K."/>
            <person name="Brown C.T."/>
            <person name="Hug L.A."/>
            <person name="Sharon I."/>
            <person name="Castelle C.J."/>
            <person name="Probst A.J."/>
            <person name="Thomas B.C."/>
            <person name="Singh A."/>
            <person name="Wilkins M.J."/>
            <person name="Karaoz U."/>
            <person name="Brodie E.L."/>
            <person name="Williams K.H."/>
            <person name="Hubbard S.S."/>
            <person name="Banfield J.F."/>
        </authorList>
    </citation>
    <scope>NUCLEOTIDE SEQUENCE [LARGE SCALE GENOMIC DNA]</scope>
    <source>
        <strain evidence="3">RIFCSPLOWO2_12_FULL_64_10</strain>
    </source>
</reference>
<dbReference type="InterPro" id="IPR013216">
    <property type="entry name" value="Methyltransf_11"/>
</dbReference>
<dbReference type="AlphaFoldDB" id="A0A1F6CWF1"/>
<evidence type="ECO:0000313" key="2">
    <source>
        <dbReference type="EMBL" id="OGG53437.1"/>
    </source>
</evidence>